<dbReference type="InterPro" id="IPR002372">
    <property type="entry name" value="PQQ_rpt_dom"/>
</dbReference>
<dbReference type="NCBIfam" id="TIGR03075">
    <property type="entry name" value="PQQ_enz_alc_DH"/>
    <property type="match status" value="1"/>
</dbReference>
<dbReference type="Pfam" id="PF01011">
    <property type="entry name" value="PQQ"/>
    <property type="match status" value="2"/>
</dbReference>
<evidence type="ECO:0000256" key="3">
    <source>
        <dbReference type="ARBA" id="ARBA00022723"/>
    </source>
</evidence>
<comment type="cofactor">
    <cofactor evidence="11">
        <name>pyrroloquinoline quinone</name>
        <dbReference type="ChEBI" id="CHEBI:58442"/>
    </cofactor>
    <text evidence="11">Binds 1 PQQ group per subunit.</text>
</comment>
<sequence>MFLRLLLCCLVLFTAGGAWAQQGGAAAGVDTDAIAANPGGDWLSYGKSYREQRYSPLKAINRDTVDKLGLAWSFDTDFNRGLEGTPLVVDGVMYVTGNWSVVYALDARSGELLWKYDPEVPREWAKMACCDVVNRGVALYEGKIFVGTLDARLIALDADTGDKLWSTQTADIDKYPYTITGAPRAAKGLVFIGNGGAEYGVRGFVAAYDVDTGEQVWKFYTVPGNPADGFENDAMRRAAETWTGEWWKFGGGGTVWDSIVYDPELDQLYIGVGNGSPWNHRVRSPEGGDNLYLSSIVALDPDTGEYLWHYQETPAETWDYTATQPIMLADMEVDGESRKVIWHAPKNGFFFVIDRESGELISADPFARINWATHYDMETGRPVETDIARFPEQAELIRPSSIGAHNWHPMAFSPDTGYVYIPTMESLYQYVDDENFEFQWGHWNFGVDPEQPGVPDPVLSQFLIRKMTEGHLLAWDPVARAPAWKIQHPLTWNGGVLATAGRLVFQGTSDERLLAVADDSGDIVWSYPTRAGIMAPPVSYEVDGEQYLTVLVGWGGGFGLMGGMSRDHAPPPSRVLTFKLGGEASLPENPPLQIHEPPPRLTEDEEVLSRGRNLYHRYCSACHGQDAVSGGGVPDLRHLPRVFHDNFNAIVLDGIMKKAGMVGFDDVLSEEDAYAIHAYILDRANLDKEWREQPAWWQSVKTWFYDLLSSLIAWIS</sequence>
<comment type="cofactor">
    <cofactor evidence="11">
        <name>heme c</name>
        <dbReference type="ChEBI" id="CHEBI:61717"/>
    </cofactor>
    <text evidence="11">Binds 1 heme c group per subunit.</text>
</comment>
<protein>
    <submittedName>
        <fullName evidence="16">PQQ-dependent dehydrogenase, methanol/ethanol family</fullName>
        <ecNumber evidence="16">1.1.2.-</ecNumber>
    </submittedName>
</protein>
<dbReference type="RefSeq" id="WP_198571110.1">
    <property type="nucleotide sequence ID" value="NZ_CP066167.1"/>
</dbReference>
<evidence type="ECO:0000256" key="12">
    <source>
        <dbReference type="PIRSR" id="PIRSR617512-3"/>
    </source>
</evidence>
<dbReference type="Gene3D" id="1.10.760.10">
    <property type="entry name" value="Cytochrome c-like domain"/>
    <property type="match status" value="1"/>
</dbReference>
<feature type="binding site" description="axial binding residue" evidence="12">
    <location>
        <position position="623"/>
    </location>
    <ligand>
        <name>heme c</name>
        <dbReference type="ChEBI" id="CHEBI:61717"/>
    </ligand>
    <ligandPart>
        <name>Fe</name>
        <dbReference type="ChEBI" id="CHEBI:18248"/>
    </ligandPart>
</feature>
<feature type="binding site" evidence="11">
    <location>
        <position position="346"/>
    </location>
    <ligand>
        <name>pyrroloquinoline quinone</name>
        <dbReference type="ChEBI" id="CHEBI:58442"/>
    </ligand>
</feature>
<feature type="domain" description="Cytochrome c" evidence="15">
    <location>
        <begin position="606"/>
        <end position="684"/>
    </location>
</feature>
<keyword evidence="5 12" id="KW-0106">Calcium</keyword>
<dbReference type="EC" id="1.1.2.-" evidence="16"/>
<gene>
    <name evidence="16" type="ORF">I6N98_07195</name>
</gene>
<dbReference type="GO" id="GO:0009055">
    <property type="term" value="F:electron transfer activity"/>
    <property type="evidence" value="ECO:0007669"/>
    <property type="project" value="InterPro"/>
</dbReference>
<reference evidence="16 17" key="1">
    <citation type="submission" date="2020-12" db="EMBL/GenBank/DDBJ databases">
        <authorList>
            <person name="Shan Y."/>
        </authorList>
    </citation>
    <scope>NUCLEOTIDE SEQUENCE [LARGE SCALE GENOMIC DNA]</scope>
    <source>
        <strain evidence="17">csc3.9</strain>
    </source>
</reference>
<evidence type="ECO:0000256" key="8">
    <source>
        <dbReference type="ARBA" id="ARBA00023004"/>
    </source>
</evidence>
<accession>A0A7T4URD7</accession>
<feature type="active site" description="Proton acceptor" evidence="10">
    <location>
        <position position="319"/>
    </location>
</feature>
<evidence type="ECO:0000313" key="16">
    <source>
        <dbReference type="EMBL" id="QQD19626.1"/>
    </source>
</evidence>
<name>A0A7T4URD7_9GAMM</name>
<evidence type="ECO:0000256" key="13">
    <source>
        <dbReference type="PIRSR" id="PIRSR617512-4"/>
    </source>
</evidence>
<organism evidence="16 17">
    <name type="scientific">Spongiibacter nanhainus</name>
    <dbReference type="NCBI Taxonomy" id="2794344"/>
    <lineage>
        <taxon>Bacteria</taxon>
        <taxon>Pseudomonadati</taxon>
        <taxon>Pseudomonadota</taxon>
        <taxon>Gammaproteobacteria</taxon>
        <taxon>Cellvibrionales</taxon>
        <taxon>Spongiibacteraceae</taxon>
        <taxon>Spongiibacter</taxon>
    </lineage>
</organism>
<dbReference type="GO" id="GO:0016614">
    <property type="term" value="F:oxidoreductase activity, acting on CH-OH group of donors"/>
    <property type="evidence" value="ECO:0007669"/>
    <property type="project" value="InterPro"/>
</dbReference>
<dbReference type="SUPFAM" id="SSF46626">
    <property type="entry name" value="Cytochrome c"/>
    <property type="match status" value="1"/>
</dbReference>
<dbReference type="Gene3D" id="2.140.10.10">
    <property type="entry name" value="Quinoprotein alcohol dehydrogenase-like superfamily"/>
    <property type="match status" value="1"/>
</dbReference>
<dbReference type="PANTHER" id="PTHR32303">
    <property type="entry name" value="QUINOPROTEIN ALCOHOL DEHYDROGENASE (CYTOCHROME C)"/>
    <property type="match status" value="1"/>
</dbReference>
<evidence type="ECO:0000259" key="15">
    <source>
        <dbReference type="PROSITE" id="PS51007"/>
    </source>
</evidence>
<dbReference type="EMBL" id="CP066167">
    <property type="protein sequence ID" value="QQD19626.1"/>
    <property type="molecule type" value="Genomic_DNA"/>
</dbReference>
<dbReference type="Proteomes" id="UP000596063">
    <property type="component" value="Chromosome"/>
</dbReference>
<evidence type="ECO:0000256" key="4">
    <source>
        <dbReference type="ARBA" id="ARBA00022729"/>
    </source>
</evidence>
<dbReference type="KEGG" id="snan:I6N98_07195"/>
<dbReference type="InterPro" id="IPR011047">
    <property type="entry name" value="Quinoprotein_ADH-like_sf"/>
</dbReference>
<feature type="binding site" evidence="11">
    <location>
        <position position="254"/>
    </location>
    <ligand>
        <name>pyrroloquinoline quinone</name>
        <dbReference type="ChEBI" id="CHEBI:58442"/>
    </ligand>
</feature>
<dbReference type="InterPro" id="IPR017512">
    <property type="entry name" value="PQQ_MeOH/EtOH_DH"/>
</dbReference>
<feature type="binding site" description="covalent" evidence="11">
    <location>
        <position position="622"/>
    </location>
    <ligand>
        <name>heme c</name>
        <dbReference type="ChEBI" id="CHEBI:61717"/>
    </ligand>
</feature>
<dbReference type="Pfam" id="PF13442">
    <property type="entry name" value="Cytochrome_CBB3"/>
    <property type="match status" value="1"/>
</dbReference>
<keyword evidence="3 12" id="KW-0479">Metal-binding</keyword>
<feature type="binding site" description="covalent" evidence="11">
    <location>
        <position position="619"/>
    </location>
    <ligand>
        <name>heme c</name>
        <dbReference type="ChEBI" id="CHEBI:61717"/>
    </ligand>
</feature>
<evidence type="ECO:0000256" key="6">
    <source>
        <dbReference type="ARBA" id="ARBA00022891"/>
    </source>
</evidence>
<feature type="binding site" evidence="11">
    <location>
        <begin position="406"/>
        <end position="407"/>
    </location>
    <ligand>
        <name>pyrroloquinoline quinone</name>
        <dbReference type="ChEBI" id="CHEBI:58442"/>
    </ligand>
</feature>
<evidence type="ECO:0000256" key="14">
    <source>
        <dbReference type="SAM" id="SignalP"/>
    </source>
</evidence>
<dbReference type="CDD" id="cd10279">
    <property type="entry name" value="PQQ_ADH_II"/>
    <property type="match status" value="1"/>
</dbReference>
<feature type="binding site" evidence="11">
    <location>
        <begin position="196"/>
        <end position="197"/>
    </location>
    <ligand>
        <name>pyrroloquinoline quinone</name>
        <dbReference type="ChEBI" id="CHEBI:58442"/>
    </ligand>
</feature>
<evidence type="ECO:0000256" key="11">
    <source>
        <dbReference type="PIRSR" id="PIRSR617512-2"/>
    </source>
</evidence>
<dbReference type="AlphaFoldDB" id="A0A7T4URD7"/>
<dbReference type="GO" id="GO:0016020">
    <property type="term" value="C:membrane"/>
    <property type="evidence" value="ECO:0007669"/>
    <property type="project" value="InterPro"/>
</dbReference>
<evidence type="ECO:0000256" key="7">
    <source>
        <dbReference type="ARBA" id="ARBA00023002"/>
    </source>
</evidence>
<feature type="binding site" evidence="12">
    <location>
        <position position="319"/>
    </location>
    <ligand>
        <name>Ca(2+)</name>
        <dbReference type="ChEBI" id="CHEBI:29108"/>
    </ligand>
</feature>
<comment type="similarity">
    <text evidence="1">Belongs to the bacterial PQQ dehydrogenase family.</text>
</comment>
<feature type="chain" id="PRO_5032720740" evidence="14">
    <location>
        <begin position="21"/>
        <end position="716"/>
    </location>
</feature>
<dbReference type="SMART" id="SM00564">
    <property type="entry name" value="PQQ"/>
    <property type="match status" value="5"/>
</dbReference>
<feature type="binding site" evidence="11">
    <location>
        <position position="180"/>
    </location>
    <ligand>
        <name>pyrroloquinoline quinone</name>
        <dbReference type="ChEBI" id="CHEBI:58442"/>
    </ligand>
</feature>
<evidence type="ECO:0000256" key="2">
    <source>
        <dbReference type="ARBA" id="ARBA00022617"/>
    </source>
</evidence>
<dbReference type="PROSITE" id="PS51007">
    <property type="entry name" value="CYTC"/>
    <property type="match status" value="1"/>
</dbReference>
<dbReference type="InterPro" id="IPR018391">
    <property type="entry name" value="PQQ_b-propeller_rpt"/>
</dbReference>
<dbReference type="GO" id="GO:0020037">
    <property type="term" value="F:heme binding"/>
    <property type="evidence" value="ECO:0007669"/>
    <property type="project" value="InterPro"/>
</dbReference>
<evidence type="ECO:0000313" key="17">
    <source>
        <dbReference type="Proteomes" id="UP000596063"/>
    </source>
</evidence>
<feature type="disulfide bond" evidence="13">
    <location>
        <begin position="129"/>
        <end position="130"/>
    </location>
</feature>
<proteinExistence type="inferred from homology"/>
<evidence type="ECO:0000256" key="9">
    <source>
        <dbReference type="ARBA" id="ARBA00023157"/>
    </source>
</evidence>
<feature type="binding site" evidence="11">
    <location>
        <position position="135"/>
    </location>
    <ligand>
        <name>pyrroloquinoline quinone</name>
        <dbReference type="ChEBI" id="CHEBI:58442"/>
    </ligand>
</feature>
<keyword evidence="8 12" id="KW-0408">Iron</keyword>
<feature type="binding site" evidence="12">
    <location>
        <position position="274"/>
    </location>
    <ligand>
        <name>Ca(2+)</name>
        <dbReference type="ChEBI" id="CHEBI:29108"/>
    </ligand>
</feature>
<keyword evidence="9 13" id="KW-1015">Disulfide bond</keyword>
<keyword evidence="2 11" id="KW-0349">Heme</keyword>
<dbReference type="SUPFAM" id="SSF50998">
    <property type="entry name" value="Quinoprotein alcohol dehydrogenase-like"/>
    <property type="match status" value="1"/>
</dbReference>
<feature type="binding site" description="axial binding residue" evidence="12">
    <location>
        <position position="661"/>
    </location>
    <ligand>
        <name>heme c</name>
        <dbReference type="ChEBI" id="CHEBI:61717"/>
    </ligand>
    <ligandPart>
        <name>Fe</name>
        <dbReference type="ChEBI" id="CHEBI:18248"/>
    </ligandPart>
</feature>
<keyword evidence="7 16" id="KW-0560">Oxidoreductase</keyword>
<keyword evidence="17" id="KW-1185">Reference proteome</keyword>
<evidence type="ECO:0000256" key="5">
    <source>
        <dbReference type="ARBA" id="ARBA00022837"/>
    </source>
</evidence>
<dbReference type="GO" id="GO:0005509">
    <property type="term" value="F:calcium ion binding"/>
    <property type="evidence" value="ECO:0007669"/>
    <property type="project" value="InterPro"/>
</dbReference>
<evidence type="ECO:0000256" key="1">
    <source>
        <dbReference type="ARBA" id="ARBA00008156"/>
    </source>
</evidence>
<feature type="binding site" evidence="12">
    <location>
        <position position="198"/>
    </location>
    <ligand>
        <name>Ca(2+)</name>
        <dbReference type="ChEBI" id="CHEBI:29108"/>
    </ligand>
</feature>
<evidence type="ECO:0000256" key="10">
    <source>
        <dbReference type="PIRSR" id="PIRSR617512-1"/>
    </source>
</evidence>
<comment type="cofactor">
    <cofactor evidence="12">
        <name>Ca(2+)</name>
        <dbReference type="ChEBI" id="CHEBI:29108"/>
    </cofactor>
    <text evidence="12">Binds 1 Ca(2+) ion per subunit.</text>
</comment>
<keyword evidence="4 14" id="KW-0732">Signal</keyword>
<dbReference type="InterPro" id="IPR009056">
    <property type="entry name" value="Cyt_c-like_dom"/>
</dbReference>
<feature type="binding site" evidence="11">
    <location>
        <position position="83"/>
    </location>
    <ligand>
        <name>pyrroloquinoline quinone</name>
        <dbReference type="ChEBI" id="CHEBI:58442"/>
    </ligand>
</feature>
<dbReference type="InterPro" id="IPR036909">
    <property type="entry name" value="Cyt_c-like_dom_sf"/>
</dbReference>
<keyword evidence="6 11" id="KW-0634">PQQ</keyword>
<feature type="signal peptide" evidence="14">
    <location>
        <begin position="1"/>
        <end position="20"/>
    </location>
</feature>